<dbReference type="Pfam" id="PF04234">
    <property type="entry name" value="CopC"/>
    <property type="match status" value="1"/>
</dbReference>
<keyword evidence="2" id="KW-0479">Metal-binding</keyword>
<dbReference type="PANTHER" id="PTHR34820:SF4">
    <property type="entry name" value="INNER MEMBRANE PROTEIN YEBZ"/>
    <property type="match status" value="1"/>
</dbReference>
<evidence type="ECO:0000313" key="8">
    <source>
        <dbReference type="EMBL" id="GAA3564574.1"/>
    </source>
</evidence>
<evidence type="ECO:0000256" key="5">
    <source>
        <dbReference type="SAM" id="MobiDB-lite"/>
    </source>
</evidence>
<keyword evidence="3" id="KW-0732">Signal</keyword>
<evidence type="ECO:0000256" key="3">
    <source>
        <dbReference type="ARBA" id="ARBA00022729"/>
    </source>
</evidence>
<accession>A0ABP6XFU4</accession>
<evidence type="ECO:0000256" key="6">
    <source>
        <dbReference type="SAM" id="Phobius"/>
    </source>
</evidence>
<gene>
    <name evidence="8" type="ORF">GCM10022197_20310</name>
</gene>
<dbReference type="EMBL" id="BAAAYR010000002">
    <property type="protein sequence ID" value="GAA3564574.1"/>
    <property type="molecule type" value="Genomic_DNA"/>
</dbReference>
<organism evidence="8 9">
    <name type="scientific">Microlunatus spumicola</name>
    <dbReference type="NCBI Taxonomy" id="81499"/>
    <lineage>
        <taxon>Bacteria</taxon>
        <taxon>Bacillati</taxon>
        <taxon>Actinomycetota</taxon>
        <taxon>Actinomycetes</taxon>
        <taxon>Propionibacteriales</taxon>
        <taxon>Propionibacteriaceae</taxon>
        <taxon>Microlunatus</taxon>
    </lineage>
</organism>
<evidence type="ECO:0000256" key="4">
    <source>
        <dbReference type="ARBA" id="ARBA00023008"/>
    </source>
</evidence>
<dbReference type="SUPFAM" id="SSF81296">
    <property type="entry name" value="E set domains"/>
    <property type="match status" value="1"/>
</dbReference>
<evidence type="ECO:0000256" key="2">
    <source>
        <dbReference type="ARBA" id="ARBA00022723"/>
    </source>
</evidence>
<dbReference type="Gene3D" id="2.60.40.1220">
    <property type="match status" value="1"/>
</dbReference>
<feature type="domain" description="CopC" evidence="7">
    <location>
        <begin position="56"/>
        <end position="144"/>
    </location>
</feature>
<evidence type="ECO:0000313" key="9">
    <source>
        <dbReference type="Proteomes" id="UP001500767"/>
    </source>
</evidence>
<keyword evidence="4" id="KW-0186">Copper</keyword>
<dbReference type="Proteomes" id="UP001500767">
    <property type="component" value="Unassembled WGS sequence"/>
</dbReference>
<dbReference type="InterPro" id="IPR032694">
    <property type="entry name" value="CopC/D"/>
</dbReference>
<name>A0ABP6XFU4_9ACTN</name>
<evidence type="ECO:0000256" key="1">
    <source>
        <dbReference type="ARBA" id="ARBA00004196"/>
    </source>
</evidence>
<dbReference type="RefSeq" id="WP_204910775.1">
    <property type="nucleotide sequence ID" value="NZ_BAAAYR010000002.1"/>
</dbReference>
<keyword evidence="9" id="KW-1185">Reference proteome</keyword>
<dbReference type="PANTHER" id="PTHR34820">
    <property type="entry name" value="INNER MEMBRANE PROTEIN YEBZ"/>
    <property type="match status" value="1"/>
</dbReference>
<sequence length="281" mass="28426">MTHRRTDVVEHSSRPTSARALRLGPALALPLALLLALLLGAALAALPAPAEAVTPVASEPRSKQKVSQAPGAVTLAFERDVDPSVAKVVVIGPGGDNVTSGPLIVEGTNVTSQLTDDLERGTYTVHYRVDGRDGEPEGGAYQFAYGSGSFTDLPDRSWSGEDDEPAVLAGTNPNGSEAPDPPSSGDNTPGIEVTSQAPSSDPPPPTDPPATVDAPTGAASDEPSDDPSETTADPPSATPEADGGSGGAPWIVGGVVLLLAVAGTVFGLWHKNKESGAPGHD</sequence>
<protein>
    <recommendedName>
        <fullName evidence="7">CopC domain-containing protein</fullName>
    </recommendedName>
</protein>
<feature type="region of interest" description="Disordered" evidence="5">
    <location>
        <begin position="152"/>
        <end position="250"/>
    </location>
</feature>
<reference evidence="9" key="1">
    <citation type="journal article" date="2019" name="Int. J. Syst. Evol. Microbiol.">
        <title>The Global Catalogue of Microorganisms (GCM) 10K type strain sequencing project: providing services to taxonomists for standard genome sequencing and annotation.</title>
        <authorList>
            <consortium name="The Broad Institute Genomics Platform"/>
            <consortium name="The Broad Institute Genome Sequencing Center for Infectious Disease"/>
            <person name="Wu L."/>
            <person name="Ma J."/>
        </authorList>
    </citation>
    <scope>NUCLEOTIDE SEQUENCE [LARGE SCALE GENOMIC DNA]</scope>
    <source>
        <strain evidence="9">JCM 16540</strain>
    </source>
</reference>
<feature type="transmembrane region" description="Helical" evidence="6">
    <location>
        <begin position="248"/>
        <end position="269"/>
    </location>
</feature>
<keyword evidence="6" id="KW-0812">Transmembrane</keyword>
<keyword evidence="6" id="KW-0472">Membrane</keyword>
<dbReference type="InterPro" id="IPR014756">
    <property type="entry name" value="Ig_E-set"/>
</dbReference>
<dbReference type="InterPro" id="IPR007348">
    <property type="entry name" value="CopC_dom"/>
</dbReference>
<comment type="subcellular location">
    <subcellularLocation>
        <location evidence="1">Cell envelope</location>
    </subcellularLocation>
</comment>
<proteinExistence type="predicted"/>
<keyword evidence="6" id="KW-1133">Transmembrane helix</keyword>
<comment type="caution">
    <text evidence="8">The sequence shown here is derived from an EMBL/GenBank/DDBJ whole genome shotgun (WGS) entry which is preliminary data.</text>
</comment>
<evidence type="ECO:0000259" key="7">
    <source>
        <dbReference type="Pfam" id="PF04234"/>
    </source>
</evidence>
<dbReference type="InterPro" id="IPR014755">
    <property type="entry name" value="Cu-Rt/internalin_Ig-like"/>
</dbReference>